<protein>
    <submittedName>
        <fullName evidence="1">Uncharacterized protein</fullName>
    </submittedName>
</protein>
<evidence type="ECO:0000313" key="2">
    <source>
        <dbReference type="Proteomes" id="UP001209854"/>
    </source>
</evidence>
<dbReference type="RefSeq" id="WP_262567722.1">
    <property type="nucleotide sequence ID" value="NZ_JAPFCC010000001.1"/>
</dbReference>
<comment type="caution">
    <text evidence="1">The sequence shown here is derived from an EMBL/GenBank/DDBJ whole genome shotgun (WGS) entry which is preliminary data.</text>
</comment>
<dbReference type="Proteomes" id="UP001209854">
    <property type="component" value="Unassembled WGS sequence"/>
</dbReference>
<keyword evidence="2" id="KW-1185">Reference proteome</keyword>
<gene>
    <name evidence="1" type="ORF">NX722_09180</name>
</gene>
<organism evidence="1 2">
    <name type="scientific">Endozoicomonas gorgoniicola</name>
    <dbReference type="NCBI Taxonomy" id="1234144"/>
    <lineage>
        <taxon>Bacteria</taxon>
        <taxon>Pseudomonadati</taxon>
        <taxon>Pseudomonadota</taxon>
        <taxon>Gammaproteobacteria</taxon>
        <taxon>Oceanospirillales</taxon>
        <taxon>Endozoicomonadaceae</taxon>
        <taxon>Endozoicomonas</taxon>
    </lineage>
</organism>
<dbReference type="EMBL" id="JAPFCC010000001">
    <property type="protein sequence ID" value="MCW7552811.1"/>
    <property type="molecule type" value="Genomic_DNA"/>
</dbReference>
<proteinExistence type="predicted"/>
<name>A0ABT3MTV2_9GAMM</name>
<evidence type="ECO:0000313" key="1">
    <source>
        <dbReference type="EMBL" id="MCW7552811.1"/>
    </source>
</evidence>
<accession>A0ABT3MTV2</accession>
<reference evidence="1 2" key="1">
    <citation type="submission" date="2022-10" db="EMBL/GenBank/DDBJ databases">
        <title>High-quality genome sequences of two octocoral-associated bacteria, Endozoicomonas euniceicola EF212 and Endozoicomonas gorgoniicola PS125.</title>
        <authorList>
            <person name="Chiou Y.-J."/>
            <person name="Chen Y.-H."/>
        </authorList>
    </citation>
    <scope>NUCLEOTIDE SEQUENCE [LARGE SCALE GENOMIC DNA]</scope>
    <source>
        <strain evidence="1 2">PS125</strain>
    </source>
</reference>
<sequence>MKTVEQKEKELIDKLERTIPGSVPVLQDALRQDVLNPIYLFIADELGITPKPSSQVYSVEVTAINQDEFKVESKARFTRYTKPGVNKSNEGETTIHVQSHFKRDNGAFVPSWLSTDIQLNGIKAKHLKTQPKMKRAKSADALREVKGNLISSLSPQRPASTVMADSLLRWNEGIFCGATSLNGSKATRPASHFFPFTPVERQISQQRGATQKLTLTQVDGQLYATNMPQTELEQRIQEKTTIRDYKKSLHEAQKVWDSPPRASSMSIPHPLNQTSAQLSKLITNRPTPDFFEQNKKGIIASTPGTITTMKQADLAYKNLWLNKANELSQGSSDHAYHLVIHSLPSLTLQGEKVAQFVELSSKLKIMSNAMVKLSEEAREAKEVFSRKAINQKQLLGWLLKIKTESSEQLKKLRGSGCEFSTLCEQYGFYKNQSPVDGYQNAAQYLEEQKKRVILEEKKLMAAVMIATIESKDTVPGSDTLPGYDDYAKFINDMAVYDKNGSATPLVSHMLGNSKRFNGYKLFDNEGNFRLPEQLVKEVEAQAIEKLVKEVEAQAIEKLAMYGTKNPEAKTCKGWRV</sequence>